<reference evidence="2" key="1">
    <citation type="submission" date="2022-12" db="EMBL/GenBank/DDBJ databases">
        <authorList>
            <person name="Petersen C."/>
        </authorList>
    </citation>
    <scope>NUCLEOTIDE SEQUENCE</scope>
    <source>
        <strain evidence="2">IBT 3081</strain>
    </source>
</reference>
<feature type="region of interest" description="Disordered" evidence="1">
    <location>
        <begin position="69"/>
        <end position="102"/>
    </location>
</feature>
<comment type="caution">
    <text evidence="2">The sequence shown here is derived from an EMBL/GenBank/DDBJ whole genome shotgun (WGS) entry which is preliminary data.</text>
</comment>
<evidence type="ECO:0000256" key="1">
    <source>
        <dbReference type="SAM" id="MobiDB-lite"/>
    </source>
</evidence>
<dbReference type="Proteomes" id="UP001147752">
    <property type="component" value="Unassembled WGS sequence"/>
</dbReference>
<sequence>MSITLPSHEVFVPLTHPVIVGHTTTNHRAIREDESSPEALWPKLKELEELAEDHCIHPGLQDVLDLLDPTDCVDEEEDDGEEDEDEEGYEEEDEDNAHQAQP</sequence>
<name>A0A9W9SUR3_9EURO</name>
<dbReference type="EMBL" id="JAPZBT010000001">
    <property type="protein sequence ID" value="KAJ5385037.1"/>
    <property type="molecule type" value="Genomic_DNA"/>
</dbReference>
<keyword evidence="3" id="KW-1185">Reference proteome</keyword>
<proteinExistence type="predicted"/>
<dbReference type="GeneID" id="81459861"/>
<dbReference type="RefSeq" id="XP_056584813.1">
    <property type="nucleotide sequence ID" value="XM_056720678.1"/>
</dbReference>
<reference evidence="2" key="2">
    <citation type="journal article" date="2023" name="IMA Fungus">
        <title>Comparative genomic study of the Penicillium genus elucidates a diverse pangenome and 15 lateral gene transfer events.</title>
        <authorList>
            <person name="Petersen C."/>
            <person name="Sorensen T."/>
            <person name="Nielsen M.R."/>
            <person name="Sondergaard T.E."/>
            <person name="Sorensen J.L."/>
            <person name="Fitzpatrick D.A."/>
            <person name="Frisvad J.C."/>
            <person name="Nielsen K.L."/>
        </authorList>
    </citation>
    <scope>NUCLEOTIDE SEQUENCE</scope>
    <source>
        <strain evidence="2">IBT 3081</strain>
    </source>
</reference>
<evidence type="ECO:0000313" key="3">
    <source>
        <dbReference type="Proteomes" id="UP001147752"/>
    </source>
</evidence>
<dbReference type="AlphaFoldDB" id="A0A9W9SUR3"/>
<gene>
    <name evidence="2" type="ORF">N7517_002948</name>
</gene>
<accession>A0A9W9SUR3</accession>
<protein>
    <submittedName>
        <fullName evidence="2">Uncharacterized protein</fullName>
    </submittedName>
</protein>
<evidence type="ECO:0000313" key="2">
    <source>
        <dbReference type="EMBL" id="KAJ5385037.1"/>
    </source>
</evidence>
<feature type="compositionally biased region" description="Acidic residues" evidence="1">
    <location>
        <begin position="71"/>
        <end position="95"/>
    </location>
</feature>
<organism evidence="2 3">
    <name type="scientific">Penicillium concentricum</name>
    <dbReference type="NCBI Taxonomy" id="293559"/>
    <lineage>
        <taxon>Eukaryota</taxon>
        <taxon>Fungi</taxon>
        <taxon>Dikarya</taxon>
        <taxon>Ascomycota</taxon>
        <taxon>Pezizomycotina</taxon>
        <taxon>Eurotiomycetes</taxon>
        <taxon>Eurotiomycetidae</taxon>
        <taxon>Eurotiales</taxon>
        <taxon>Aspergillaceae</taxon>
        <taxon>Penicillium</taxon>
    </lineage>
</organism>
<dbReference type="OrthoDB" id="4364733at2759"/>